<feature type="domain" description="Superoxide dismutase copper/zinc binding" evidence="4">
    <location>
        <begin position="89"/>
        <end position="216"/>
    </location>
</feature>
<feature type="compositionally biased region" description="Polar residues" evidence="2">
    <location>
        <begin position="41"/>
        <end position="54"/>
    </location>
</feature>
<accession>A0A1H0ZP82</accession>
<dbReference type="InterPro" id="IPR001424">
    <property type="entry name" value="SOD_Cu_Zn_dom"/>
</dbReference>
<evidence type="ECO:0000256" key="1">
    <source>
        <dbReference type="ARBA" id="ARBA00010457"/>
    </source>
</evidence>
<dbReference type="Gene3D" id="2.60.40.200">
    <property type="entry name" value="Superoxide dismutase, copper/zinc binding domain"/>
    <property type="match status" value="1"/>
</dbReference>
<feature type="compositionally biased region" description="Polar residues" evidence="2">
    <location>
        <begin position="134"/>
        <end position="144"/>
    </location>
</feature>
<dbReference type="EMBL" id="FNKH01000002">
    <property type="protein sequence ID" value="SDQ29202.1"/>
    <property type="molecule type" value="Genomic_DNA"/>
</dbReference>
<evidence type="ECO:0000259" key="4">
    <source>
        <dbReference type="Pfam" id="PF00080"/>
    </source>
</evidence>
<dbReference type="GO" id="GO:0006801">
    <property type="term" value="P:superoxide metabolic process"/>
    <property type="evidence" value="ECO:0007669"/>
    <property type="project" value="InterPro"/>
</dbReference>
<feature type="signal peptide" evidence="3">
    <location>
        <begin position="1"/>
        <end position="23"/>
    </location>
</feature>
<keyword evidence="6" id="KW-1185">Reference proteome</keyword>
<name>A0A1H0ZP82_9MICC</name>
<dbReference type="GO" id="GO:0046872">
    <property type="term" value="F:metal ion binding"/>
    <property type="evidence" value="ECO:0007669"/>
    <property type="project" value="InterPro"/>
</dbReference>
<feature type="region of interest" description="Disordered" evidence="2">
    <location>
        <begin position="23"/>
        <end position="68"/>
    </location>
</feature>
<comment type="similarity">
    <text evidence="1">Belongs to the Cu-Zn superoxide dismutase family.</text>
</comment>
<evidence type="ECO:0000313" key="6">
    <source>
        <dbReference type="Proteomes" id="UP000181917"/>
    </source>
</evidence>
<evidence type="ECO:0000256" key="3">
    <source>
        <dbReference type="SAM" id="SignalP"/>
    </source>
</evidence>
<feature type="chain" id="PRO_5010176055" evidence="3">
    <location>
        <begin position="24"/>
        <end position="218"/>
    </location>
</feature>
<organism evidence="5 6">
    <name type="scientific">Crystallibacter crystallopoietes</name>
    <dbReference type="NCBI Taxonomy" id="37928"/>
    <lineage>
        <taxon>Bacteria</taxon>
        <taxon>Bacillati</taxon>
        <taxon>Actinomycetota</taxon>
        <taxon>Actinomycetes</taxon>
        <taxon>Micrococcales</taxon>
        <taxon>Micrococcaceae</taxon>
        <taxon>Crystallibacter</taxon>
    </lineage>
</organism>
<dbReference type="InterPro" id="IPR036423">
    <property type="entry name" value="SOD-like_Cu/Zn_dom_sf"/>
</dbReference>
<keyword evidence="3" id="KW-0732">Signal</keyword>
<dbReference type="Proteomes" id="UP000181917">
    <property type="component" value="Unassembled WGS sequence"/>
</dbReference>
<dbReference type="RefSeq" id="WP_236777320.1">
    <property type="nucleotide sequence ID" value="NZ_CP018863.1"/>
</dbReference>
<dbReference type="Pfam" id="PF00080">
    <property type="entry name" value="Sod_Cu"/>
    <property type="match status" value="1"/>
</dbReference>
<feature type="region of interest" description="Disordered" evidence="2">
    <location>
        <begin position="123"/>
        <end position="145"/>
    </location>
</feature>
<dbReference type="SUPFAM" id="SSF49329">
    <property type="entry name" value="Cu,Zn superoxide dismutase-like"/>
    <property type="match status" value="1"/>
</dbReference>
<dbReference type="AlphaFoldDB" id="A0A1H0ZP82"/>
<protein>
    <submittedName>
        <fullName evidence="5">Superoxide dismutase, Cu-Zn family</fullName>
    </submittedName>
</protein>
<dbReference type="PROSITE" id="PS51257">
    <property type="entry name" value="PROKAR_LIPOPROTEIN"/>
    <property type="match status" value="1"/>
</dbReference>
<reference evidence="5 6" key="1">
    <citation type="submission" date="2016-10" db="EMBL/GenBank/DDBJ databases">
        <authorList>
            <person name="de Groot N.N."/>
        </authorList>
    </citation>
    <scope>NUCLEOTIDE SEQUENCE [LARGE SCALE GENOMIC DNA]</scope>
    <source>
        <strain evidence="5 6">DSM 20117</strain>
    </source>
</reference>
<sequence>MKPLHTIVPTALATLVLSLTACAGSPEGTGDEPAPGPTEEATGNPTPATESQVPEPTGELGSGEFAPYAEGATAVTYDERVPEGSSAEVKVNEDGAETTVTLSVKGLEPESEFGSHVHVAACGSDPDDAGPHYQDQQDPATQGQDVVASTDPVYANPKNEIWLDFITDAEGNAEVESTVGWQFREGEGRSVVIHATHTGMEEGEAGEAGDRLACITIR</sequence>
<dbReference type="STRING" id="37928.SAMN04489742_0482"/>
<evidence type="ECO:0000313" key="5">
    <source>
        <dbReference type="EMBL" id="SDQ29202.1"/>
    </source>
</evidence>
<proteinExistence type="inferred from homology"/>
<evidence type="ECO:0000256" key="2">
    <source>
        <dbReference type="SAM" id="MobiDB-lite"/>
    </source>
</evidence>
<gene>
    <name evidence="5" type="ORF">SAMN04489742_0482</name>
</gene>